<gene>
    <name evidence="2" type="ORF">BDV30DRAFT_213106</name>
</gene>
<dbReference type="EMBL" id="ML732812">
    <property type="protein sequence ID" value="KAB8271836.1"/>
    <property type="molecule type" value="Genomic_DNA"/>
</dbReference>
<feature type="transmembrane region" description="Helical" evidence="1">
    <location>
        <begin position="12"/>
        <end position="30"/>
    </location>
</feature>
<name>A0A5N6IZ95_9EURO</name>
<sequence length="67" mass="7389">MSSIAGGQLSSHSALIYVGLAPFVLCTYAAQRSGPLPFSLFLFFRFYFLFPPFFPLGCLEFNPAGEM</sequence>
<evidence type="ECO:0000313" key="2">
    <source>
        <dbReference type="EMBL" id="KAB8271836.1"/>
    </source>
</evidence>
<keyword evidence="1" id="KW-0472">Membrane</keyword>
<feature type="transmembrane region" description="Helical" evidence="1">
    <location>
        <begin position="36"/>
        <end position="59"/>
    </location>
</feature>
<keyword evidence="1" id="KW-0812">Transmembrane</keyword>
<protein>
    <submittedName>
        <fullName evidence="2">Uncharacterized protein</fullName>
    </submittedName>
</protein>
<keyword evidence="1" id="KW-1133">Transmembrane helix</keyword>
<dbReference type="AlphaFoldDB" id="A0A5N6IZ95"/>
<keyword evidence="3" id="KW-1185">Reference proteome</keyword>
<evidence type="ECO:0000256" key="1">
    <source>
        <dbReference type="SAM" id="Phobius"/>
    </source>
</evidence>
<evidence type="ECO:0000313" key="3">
    <source>
        <dbReference type="Proteomes" id="UP000326289"/>
    </source>
</evidence>
<accession>A0A5N6IZ95</accession>
<proteinExistence type="predicted"/>
<dbReference type="Proteomes" id="UP000326289">
    <property type="component" value="Unassembled WGS sequence"/>
</dbReference>
<reference evidence="2 3" key="1">
    <citation type="submission" date="2019-04" db="EMBL/GenBank/DDBJ databases">
        <title>Fungal friends and foes A comparative genomics study of 23 Aspergillus species from section Flavi.</title>
        <authorList>
            <consortium name="DOE Joint Genome Institute"/>
            <person name="Kjaerbolling I."/>
            <person name="Vesth T.C."/>
            <person name="Frisvad J.C."/>
            <person name="Nybo J.L."/>
            <person name="Theobald S."/>
            <person name="Kildgaard S."/>
            <person name="Petersen T.I."/>
            <person name="Kuo A."/>
            <person name="Sato A."/>
            <person name="Lyhne E.K."/>
            <person name="Kogle M.E."/>
            <person name="Wiebenga A."/>
            <person name="Kun R.S."/>
            <person name="Lubbers R.J."/>
            <person name="Makela M.R."/>
            <person name="Barry K."/>
            <person name="Chovatia M."/>
            <person name="Clum A."/>
            <person name="Daum C."/>
            <person name="Haridas S."/>
            <person name="He G."/>
            <person name="LaButti K."/>
            <person name="Lipzen A."/>
            <person name="Mondo S."/>
            <person name="Pangilinan J."/>
            <person name="Riley R."/>
            <person name="Salamov A."/>
            <person name="Simmons B.A."/>
            <person name="Magnuson J.K."/>
            <person name="Henrissat B."/>
            <person name="Mortensen U.H."/>
            <person name="Larsen T.O."/>
            <person name="De vries R.P."/>
            <person name="Grigoriev I.V."/>
            <person name="Machida M."/>
            <person name="Baker S.E."/>
            <person name="Andersen M.R."/>
        </authorList>
    </citation>
    <scope>NUCLEOTIDE SEQUENCE [LARGE SCALE GENOMIC DNA]</scope>
    <source>
        <strain evidence="2 3">CBS 117635</strain>
    </source>
</reference>
<organism evidence="2 3">
    <name type="scientific">Aspergillus minisclerotigenes</name>
    <dbReference type="NCBI Taxonomy" id="656917"/>
    <lineage>
        <taxon>Eukaryota</taxon>
        <taxon>Fungi</taxon>
        <taxon>Dikarya</taxon>
        <taxon>Ascomycota</taxon>
        <taxon>Pezizomycotina</taxon>
        <taxon>Eurotiomycetes</taxon>
        <taxon>Eurotiomycetidae</taxon>
        <taxon>Eurotiales</taxon>
        <taxon>Aspergillaceae</taxon>
        <taxon>Aspergillus</taxon>
        <taxon>Aspergillus subgen. Circumdati</taxon>
    </lineage>
</organism>